<dbReference type="RefSeq" id="WP_157751793.1">
    <property type="nucleotide sequence ID" value="NZ_BOMJ01000034.1"/>
</dbReference>
<organism evidence="3 4">
    <name type="scientific">Actinoplanes derwentensis</name>
    <dbReference type="NCBI Taxonomy" id="113562"/>
    <lineage>
        <taxon>Bacteria</taxon>
        <taxon>Bacillati</taxon>
        <taxon>Actinomycetota</taxon>
        <taxon>Actinomycetes</taxon>
        <taxon>Micromonosporales</taxon>
        <taxon>Micromonosporaceae</taxon>
        <taxon>Actinoplanes</taxon>
    </lineage>
</organism>
<feature type="signal peptide" evidence="2">
    <location>
        <begin position="1"/>
        <end position="26"/>
    </location>
</feature>
<gene>
    <name evidence="3" type="ORF">SAMN04489716_5366</name>
</gene>
<sequence length="811" mass="79787">MRRRSAVLGAVPLLMFLVVGSPAASANAVSTTAAFTTAGSTGAFTSAAFTTIAAGRPVAALRVPGETGKYYIVGKPVRGQREYLFAIAARTLGDGNRYREIFDLNEGRGQPDGKSMDKSATVEPGWILILPADAKGRGVKTGALPGIGPTAPVAKAPSVATPAPAASAAATTPTVRPEAARDDDGETSGLAVIWSPNGLRIALFALAVLLLAWGQVALRSRRQPARAAGAQPAGAPGAAGSPGVAATPGVAGPAGSTRTVGGSGKSSGVFGKTGGTAGKRGAPPVPDPPARPVRPVVGPGPGRSLAPTDRSPSRPDTPPPVPGEPAWAPSRPPAGFPAWSPTAAGRTDNTTTSLPLSSLSGSAGDGAGKQFAPEQPTEAMTTPVPAMPLAPSATPPTPAMPVAPPTPAPSMWPSVASSVPAPPMTPPESPSAATPLAAPSADPPAPTLPVASPTTQPAPTPPIAPSAGPAAPAPPIALAIALSAAPAAPAPPLAPSADPPSPGLPMAPPVPAPRAPESTAALRGPTFKSGSTAAPRSLSSEPDSDMWTTEPPAAKPLTPFAPSRPPARAGAGAGAGAASVGSGRGSGGVGDMGGVGHIRGSGHPVLAGPMALAVPGLEPKVLLAPPATANPFAALVTDLFCGGDPAKARLIGARPARWGSAYGWLDEGQQPPPSTAPVILGELNGRRLWIDLAVVPDALTVGGDAGAARRAGLAIAAGFGEDIDVLLVGDVLSETLPGGTLPGNIRRIGAVAELAGDRSAARVRVVVCAGADARGLWAPLRALAPGRQRTVPVIIGAGAAARWSMRMGAAT</sequence>
<dbReference type="AlphaFoldDB" id="A0A1H2C8I3"/>
<dbReference type="OrthoDB" id="8444614at2"/>
<feature type="compositionally biased region" description="Pro residues" evidence="1">
    <location>
        <begin position="488"/>
        <end position="514"/>
    </location>
</feature>
<keyword evidence="2" id="KW-0732">Signal</keyword>
<keyword evidence="4" id="KW-1185">Reference proteome</keyword>
<feature type="compositionally biased region" description="Pro residues" evidence="1">
    <location>
        <begin position="385"/>
        <end position="410"/>
    </location>
</feature>
<accession>A0A1H2C8I3</accession>
<feature type="compositionally biased region" description="Pro residues" evidence="1">
    <location>
        <begin position="283"/>
        <end position="292"/>
    </location>
</feature>
<evidence type="ECO:0000313" key="3">
    <source>
        <dbReference type="EMBL" id="SDT66587.1"/>
    </source>
</evidence>
<feature type="chain" id="PRO_5038959269" description="LysM domain-containing protein" evidence="2">
    <location>
        <begin position="27"/>
        <end position="811"/>
    </location>
</feature>
<name>A0A1H2C8I3_9ACTN</name>
<protein>
    <recommendedName>
        <fullName evidence="5">LysM domain-containing protein</fullName>
    </recommendedName>
</protein>
<evidence type="ECO:0000256" key="2">
    <source>
        <dbReference type="SAM" id="SignalP"/>
    </source>
</evidence>
<feature type="compositionally biased region" description="Low complexity" evidence="1">
    <location>
        <begin position="566"/>
        <end position="581"/>
    </location>
</feature>
<feature type="region of interest" description="Disordered" evidence="1">
    <location>
        <begin position="227"/>
        <end position="473"/>
    </location>
</feature>
<feature type="region of interest" description="Disordered" evidence="1">
    <location>
        <begin position="155"/>
        <end position="185"/>
    </location>
</feature>
<feature type="compositionally biased region" description="Pro residues" evidence="1">
    <location>
        <begin position="420"/>
        <end position="429"/>
    </location>
</feature>
<feature type="compositionally biased region" description="Polar residues" evidence="1">
    <location>
        <begin position="528"/>
        <end position="541"/>
    </location>
</feature>
<feature type="compositionally biased region" description="Low complexity" evidence="1">
    <location>
        <begin position="430"/>
        <end position="440"/>
    </location>
</feature>
<feature type="compositionally biased region" description="Gly residues" evidence="1">
    <location>
        <begin position="582"/>
        <end position="595"/>
    </location>
</feature>
<evidence type="ECO:0000313" key="4">
    <source>
        <dbReference type="Proteomes" id="UP000198688"/>
    </source>
</evidence>
<evidence type="ECO:0008006" key="5">
    <source>
        <dbReference type="Google" id="ProtNLM"/>
    </source>
</evidence>
<dbReference type="STRING" id="113562.SAMN04489716_5366"/>
<dbReference type="EMBL" id="LT629758">
    <property type="protein sequence ID" value="SDT66587.1"/>
    <property type="molecule type" value="Genomic_DNA"/>
</dbReference>
<evidence type="ECO:0000256" key="1">
    <source>
        <dbReference type="SAM" id="MobiDB-lite"/>
    </source>
</evidence>
<proteinExistence type="predicted"/>
<feature type="compositionally biased region" description="Gly residues" evidence="1">
    <location>
        <begin position="261"/>
        <end position="278"/>
    </location>
</feature>
<feature type="compositionally biased region" description="Low complexity" evidence="1">
    <location>
        <begin position="155"/>
        <end position="175"/>
    </location>
</feature>
<feature type="compositionally biased region" description="Low complexity" evidence="1">
    <location>
        <begin position="350"/>
        <end position="362"/>
    </location>
</feature>
<dbReference type="Proteomes" id="UP000198688">
    <property type="component" value="Chromosome I"/>
</dbReference>
<feature type="region of interest" description="Disordered" evidence="1">
    <location>
        <begin position="488"/>
        <end position="595"/>
    </location>
</feature>
<reference evidence="3 4" key="1">
    <citation type="submission" date="2016-10" db="EMBL/GenBank/DDBJ databases">
        <authorList>
            <person name="de Groot N.N."/>
        </authorList>
    </citation>
    <scope>NUCLEOTIDE SEQUENCE [LARGE SCALE GENOMIC DNA]</scope>
    <source>
        <strain evidence="3 4">DSM 43941</strain>
    </source>
</reference>
<feature type="compositionally biased region" description="Low complexity" evidence="1">
    <location>
        <begin position="227"/>
        <end position="260"/>
    </location>
</feature>